<dbReference type="Proteomes" id="UP000077315">
    <property type="component" value="Unassembled WGS sequence"/>
</dbReference>
<evidence type="ECO:0000256" key="1">
    <source>
        <dbReference type="SAM" id="Phobius"/>
    </source>
</evidence>
<feature type="transmembrane region" description="Helical" evidence="1">
    <location>
        <begin position="67"/>
        <end position="87"/>
    </location>
</feature>
<dbReference type="VEuPathDB" id="FungiDB:PHYBLDRAFT_107160"/>
<organism evidence="2 3">
    <name type="scientific">Phycomyces blakesleeanus (strain ATCC 8743b / DSM 1359 / FGSC 10004 / NBRC 33097 / NRRL 1555)</name>
    <dbReference type="NCBI Taxonomy" id="763407"/>
    <lineage>
        <taxon>Eukaryota</taxon>
        <taxon>Fungi</taxon>
        <taxon>Fungi incertae sedis</taxon>
        <taxon>Mucoromycota</taxon>
        <taxon>Mucoromycotina</taxon>
        <taxon>Mucoromycetes</taxon>
        <taxon>Mucorales</taxon>
        <taxon>Phycomycetaceae</taxon>
        <taxon>Phycomyces</taxon>
    </lineage>
</organism>
<dbReference type="EMBL" id="KV440973">
    <property type="protein sequence ID" value="OAD78413.1"/>
    <property type="molecule type" value="Genomic_DNA"/>
</dbReference>
<sequence>DTIDHSTCSSDRYLYFSLQHVHKVSGIGTVPVRSAKNGIIKASMIVNFAFEPSLSDAVSSNQKKKRLPCIAILNTVSFLLRILIIVVKKSKHRSLFV</sequence>
<keyword evidence="1" id="KW-0472">Membrane</keyword>
<dbReference type="InParanoid" id="A0A162UW96"/>
<name>A0A162UW96_PHYB8</name>
<keyword evidence="1" id="KW-0812">Transmembrane</keyword>
<keyword evidence="1" id="KW-1133">Transmembrane helix</keyword>
<dbReference type="GeneID" id="28988888"/>
<evidence type="ECO:0000313" key="3">
    <source>
        <dbReference type="Proteomes" id="UP000077315"/>
    </source>
</evidence>
<dbReference type="AlphaFoldDB" id="A0A162UW96"/>
<accession>A0A162UW96</accession>
<protein>
    <submittedName>
        <fullName evidence="2">Uncharacterized protein</fullName>
    </submittedName>
</protein>
<proteinExistence type="predicted"/>
<gene>
    <name evidence="2" type="ORF">PHYBLDRAFT_107160</name>
</gene>
<feature type="non-terminal residue" evidence="2">
    <location>
        <position position="1"/>
    </location>
</feature>
<reference evidence="3" key="1">
    <citation type="submission" date="2015-06" db="EMBL/GenBank/DDBJ databases">
        <title>Expansion of signal transduction pathways in fungi by whole-genome duplication.</title>
        <authorList>
            <consortium name="DOE Joint Genome Institute"/>
            <person name="Corrochano L.M."/>
            <person name="Kuo A."/>
            <person name="Marcet-Houben M."/>
            <person name="Polaino S."/>
            <person name="Salamov A."/>
            <person name="Villalobos J.M."/>
            <person name="Alvarez M.I."/>
            <person name="Avalos J."/>
            <person name="Benito E.P."/>
            <person name="Benoit I."/>
            <person name="Burger G."/>
            <person name="Camino L.P."/>
            <person name="Canovas D."/>
            <person name="Cerda-Olmedo E."/>
            <person name="Cheng J.-F."/>
            <person name="Dominguez A."/>
            <person name="Elias M."/>
            <person name="Eslava A.P."/>
            <person name="Glaser F."/>
            <person name="Grimwood J."/>
            <person name="Gutierrez G."/>
            <person name="Heitman J."/>
            <person name="Henrissat B."/>
            <person name="Iturriaga E.A."/>
            <person name="Lang B.F."/>
            <person name="Lavin J.L."/>
            <person name="Lee S."/>
            <person name="Li W."/>
            <person name="Lindquist E."/>
            <person name="Lopez-Garcia S."/>
            <person name="Luque E.M."/>
            <person name="Marcos A.T."/>
            <person name="Martin J."/>
            <person name="McCluskey K."/>
            <person name="Medina H.R."/>
            <person name="Miralles-Duran A."/>
            <person name="Miyazaki A."/>
            <person name="Munoz-Torres E."/>
            <person name="Oguiza J.A."/>
            <person name="Ohm R."/>
            <person name="Olmedo M."/>
            <person name="Orejas M."/>
            <person name="Ortiz-Castellanos L."/>
            <person name="Pisabarro A.G."/>
            <person name="Rodriguez-Romero J."/>
            <person name="Ruiz-Herrera J."/>
            <person name="Ruiz-Vazquez R."/>
            <person name="Sanz C."/>
            <person name="Schackwitz W."/>
            <person name="Schmutz J."/>
            <person name="Shahriari M."/>
            <person name="Shelest E."/>
            <person name="Silva-Franco F."/>
            <person name="Soanes D."/>
            <person name="Syed K."/>
            <person name="Tagua V.G."/>
            <person name="Talbot N.J."/>
            <person name="Thon M."/>
            <person name="De vries R.P."/>
            <person name="Wiebenga A."/>
            <person name="Yadav J.S."/>
            <person name="Braun E.L."/>
            <person name="Baker S."/>
            <person name="Garre V."/>
            <person name="Horwitz B."/>
            <person name="Torres-Martinez S."/>
            <person name="Idnurm A."/>
            <person name="Herrera-Estrella A."/>
            <person name="Gabaldon T."/>
            <person name="Grigoriev I.V."/>
        </authorList>
    </citation>
    <scope>NUCLEOTIDE SEQUENCE [LARGE SCALE GENOMIC DNA]</scope>
    <source>
        <strain evidence="3">NRRL 1555(-)</strain>
    </source>
</reference>
<keyword evidence="3" id="KW-1185">Reference proteome</keyword>
<dbReference type="RefSeq" id="XP_018296453.1">
    <property type="nucleotide sequence ID" value="XM_018427982.1"/>
</dbReference>
<evidence type="ECO:0000313" key="2">
    <source>
        <dbReference type="EMBL" id="OAD78413.1"/>
    </source>
</evidence>